<name>A0A2T3KSD2_PHOLD</name>
<accession>A0A2T3KSD2</accession>
<organism evidence="2 3">
    <name type="scientific">Photobacterium leiognathi subsp. mandapamensis</name>
    <name type="common">Photobacterium mandapamensis</name>
    <dbReference type="NCBI Taxonomy" id="48408"/>
    <lineage>
        <taxon>Bacteria</taxon>
        <taxon>Pseudomonadati</taxon>
        <taxon>Pseudomonadota</taxon>
        <taxon>Gammaproteobacteria</taxon>
        <taxon>Vibrionales</taxon>
        <taxon>Vibrionaceae</taxon>
        <taxon>Photobacterium</taxon>
    </lineage>
</organism>
<proteinExistence type="predicted"/>
<reference evidence="2 3" key="1">
    <citation type="submission" date="2018-03" db="EMBL/GenBank/DDBJ databases">
        <title>Whole genome sequencing of Histamine producing bacteria.</title>
        <authorList>
            <person name="Butler K."/>
        </authorList>
    </citation>
    <scope>NUCLEOTIDE SEQUENCE [LARGE SCALE GENOMIC DNA]</scope>
    <source>
        <strain evidence="2 3">Res.4.1</strain>
    </source>
</reference>
<dbReference type="Pfam" id="PF12973">
    <property type="entry name" value="Cupin_7"/>
    <property type="match status" value="2"/>
</dbReference>
<dbReference type="RefSeq" id="WP_107185667.1">
    <property type="nucleotide sequence ID" value="NZ_JAWQGC010000001.1"/>
</dbReference>
<dbReference type="CDD" id="cd20303">
    <property type="entry name" value="cupin_ChrR_1"/>
    <property type="match status" value="1"/>
</dbReference>
<dbReference type="InterPro" id="IPR011051">
    <property type="entry name" value="RmlC_Cupin_sf"/>
</dbReference>
<dbReference type="InterPro" id="IPR014710">
    <property type="entry name" value="RmlC-like_jellyroll"/>
</dbReference>
<protein>
    <submittedName>
        <fullName evidence="2">Anti-sigma factor</fullName>
    </submittedName>
</protein>
<dbReference type="SUPFAM" id="SSF51182">
    <property type="entry name" value="RmlC-like cupins"/>
    <property type="match status" value="2"/>
</dbReference>
<evidence type="ECO:0000313" key="2">
    <source>
        <dbReference type="EMBL" id="PSV09284.1"/>
    </source>
</evidence>
<evidence type="ECO:0000259" key="1">
    <source>
        <dbReference type="Pfam" id="PF12973"/>
    </source>
</evidence>
<dbReference type="Proteomes" id="UP000240530">
    <property type="component" value="Unassembled WGS sequence"/>
</dbReference>
<sequence length="224" mass="25013">MQVNADFTRPVTISAERYHWVPSTQPGVERMMLDRIGGEKARATTVVRYAANSSFPCHTHPGGEEILVLSGTFSDSSGDYPEGWYLRNPPASSHTPFSHQGATIFVKLWQMRSGDSQTLRVNTRDPKNWQIQHGREICLLFADQYEAVSLQKIPMFSEVCDLTPNATEIFVVSGSIKYEGNTYPQGSWLRLPKGNTSNVYTNEQGATVYIKQGEFVNLASEVTS</sequence>
<dbReference type="EMBL" id="PYNS01000020">
    <property type="protein sequence ID" value="PSV09284.1"/>
    <property type="molecule type" value="Genomic_DNA"/>
</dbReference>
<dbReference type="AlphaFoldDB" id="A0A2T3KSD2"/>
<gene>
    <name evidence="2" type="ORF">C0W93_15770</name>
</gene>
<dbReference type="InterPro" id="IPR025979">
    <property type="entry name" value="ChrR-like_cupin_dom"/>
</dbReference>
<dbReference type="Gene3D" id="2.60.120.10">
    <property type="entry name" value="Jelly Rolls"/>
    <property type="match status" value="1"/>
</dbReference>
<feature type="domain" description="ChrR-like cupin" evidence="1">
    <location>
        <begin position="165"/>
        <end position="215"/>
    </location>
</feature>
<evidence type="ECO:0000313" key="3">
    <source>
        <dbReference type="Proteomes" id="UP000240530"/>
    </source>
</evidence>
<comment type="caution">
    <text evidence="2">The sequence shown here is derived from an EMBL/GenBank/DDBJ whole genome shotgun (WGS) entry which is preliminary data.</text>
</comment>
<feature type="domain" description="ChrR-like cupin" evidence="1">
    <location>
        <begin position="10"/>
        <end position="111"/>
    </location>
</feature>